<organism evidence="3 4">
    <name type="scientific">Umbelopsis vinacea</name>
    <dbReference type="NCBI Taxonomy" id="44442"/>
    <lineage>
        <taxon>Eukaryota</taxon>
        <taxon>Fungi</taxon>
        <taxon>Fungi incertae sedis</taxon>
        <taxon>Mucoromycota</taxon>
        <taxon>Mucoromycotina</taxon>
        <taxon>Umbelopsidomycetes</taxon>
        <taxon>Umbelopsidales</taxon>
        <taxon>Umbelopsidaceae</taxon>
        <taxon>Umbelopsis</taxon>
    </lineage>
</organism>
<dbReference type="Proteomes" id="UP000612746">
    <property type="component" value="Unassembled WGS sequence"/>
</dbReference>
<keyword evidence="1" id="KW-0853">WD repeat</keyword>
<dbReference type="GO" id="GO:0005774">
    <property type="term" value="C:vacuolar membrane"/>
    <property type="evidence" value="ECO:0007669"/>
    <property type="project" value="TreeGrafter"/>
</dbReference>
<evidence type="ECO:0000313" key="4">
    <source>
        <dbReference type="Proteomes" id="UP000612746"/>
    </source>
</evidence>
<dbReference type="PANTHER" id="PTHR46200">
    <property type="entry name" value="GATOR COMPLEX PROTEIN WDR24"/>
    <property type="match status" value="1"/>
</dbReference>
<dbReference type="GO" id="GO:1904263">
    <property type="term" value="P:positive regulation of TORC1 signaling"/>
    <property type="evidence" value="ECO:0007669"/>
    <property type="project" value="TreeGrafter"/>
</dbReference>
<dbReference type="OrthoDB" id="2440962at2759"/>
<dbReference type="GO" id="GO:0061700">
    <property type="term" value="C:GATOR2 complex"/>
    <property type="evidence" value="ECO:0007669"/>
    <property type="project" value="TreeGrafter"/>
</dbReference>
<keyword evidence="2" id="KW-0677">Repeat</keyword>
<evidence type="ECO:0000313" key="3">
    <source>
        <dbReference type="EMBL" id="KAG2181674.1"/>
    </source>
</evidence>
<dbReference type="AlphaFoldDB" id="A0A8H7UJX5"/>
<dbReference type="InterPro" id="IPR037590">
    <property type="entry name" value="WDR24"/>
</dbReference>
<dbReference type="PANTHER" id="PTHR46200:SF1">
    <property type="entry name" value="GATOR COMPLEX PROTEIN WDR24"/>
    <property type="match status" value="1"/>
</dbReference>
<accession>A0A8H7UJX5</accession>
<evidence type="ECO:0000256" key="1">
    <source>
        <dbReference type="ARBA" id="ARBA00022574"/>
    </source>
</evidence>
<proteinExistence type="predicted"/>
<dbReference type="GO" id="GO:0005829">
    <property type="term" value="C:cytosol"/>
    <property type="evidence" value="ECO:0007669"/>
    <property type="project" value="TreeGrafter"/>
</dbReference>
<dbReference type="EMBL" id="JAEPRA010000008">
    <property type="protein sequence ID" value="KAG2181674.1"/>
    <property type="molecule type" value="Genomic_DNA"/>
</dbReference>
<dbReference type="GO" id="GO:0016239">
    <property type="term" value="P:positive regulation of macroautophagy"/>
    <property type="evidence" value="ECO:0007669"/>
    <property type="project" value="TreeGrafter"/>
</dbReference>
<sequence length="132" mass="14797">MLHRFKLWTSATDIINACPIEAVRTINMNATTINIACNNCFKLVLSTARASWACDKCHKLLNPCSLWYVVRPLRQYTISKCSFLFSSAIKQFEGCMYGVKAVTMADTWSICETGSQITPSVPQAVDILVPWI</sequence>
<gene>
    <name evidence="3" type="ORF">INT44_008489</name>
</gene>
<evidence type="ECO:0000256" key="2">
    <source>
        <dbReference type="ARBA" id="ARBA00022737"/>
    </source>
</evidence>
<keyword evidence="4" id="KW-1185">Reference proteome</keyword>
<comment type="caution">
    <text evidence="3">The sequence shown here is derived from an EMBL/GenBank/DDBJ whole genome shotgun (WGS) entry which is preliminary data.</text>
</comment>
<protein>
    <submittedName>
        <fullName evidence="3">Uncharacterized protein</fullName>
    </submittedName>
</protein>
<name>A0A8H7UJX5_9FUNG</name>
<reference evidence="3" key="1">
    <citation type="submission" date="2020-12" db="EMBL/GenBank/DDBJ databases">
        <title>Metabolic potential, ecology and presence of endohyphal bacteria is reflected in genomic diversity of Mucoromycotina.</title>
        <authorList>
            <person name="Muszewska A."/>
            <person name="Okrasinska A."/>
            <person name="Steczkiewicz K."/>
            <person name="Drgas O."/>
            <person name="Orlowska M."/>
            <person name="Perlinska-Lenart U."/>
            <person name="Aleksandrzak-Piekarczyk T."/>
            <person name="Szatraj K."/>
            <person name="Zielenkiewicz U."/>
            <person name="Pilsyk S."/>
            <person name="Malc E."/>
            <person name="Mieczkowski P."/>
            <person name="Kruszewska J.S."/>
            <person name="Biernat P."/>
            <person name="Pawlowska J."/>
        </authorList>
    </citation>
    <scope>NUCLEOTIDE SEQUENCE</scope>
    <source>
        <strain evidence="3">WA0000051536</strain>
    </source>
</reference>